<accession>G7HXP8</accession>
<dbReference type="EMBL" id="CAFW01000067">
    <property type="protein sequence ID" value="CCE54963.1"/>
    <property type="molecule type" value="Genomic_DNA"/>
</dbReference>
<reference evidence="1 2" key="1">
    <citation type="journal article" date="2012" name="J. Bacteriol.">
        <title>Genome Sequence of Corynebacterium casei UCMA 3821, Isolated from a Smear-Ripened Cheese.</title>
        <authorList>
            <person name="Monnet C."/>
            <person name="Loux V."/>
            <person name="Bento P."/>
            <person name="Gibrat J.F."/>
            <person name="Straub C."/>
            <person name="Bonnarme P."/>
            <person name="Landaud S."/>
            <person name="Irlinger F."/>
        </authorList>
    </citation>
    <scope>NUCLEOTIDE SEQUENCE [LARGE SCALE GENOMIC DNA]</scope>
    <source>
        <strain evidence="1 2">UCMA 3821</strain>
    </source>
</reference>
<protein>
    <recommendedName>
        <fullName evidence="3">Abi-like protein</fullName>
    </recommendedName>
</protein>
<dbReference type="Proteomes" id="UP000004840">
    <property type="component" value="Unassembled WGS sequence"/>
</dbReference>
<organism evidence="1 2">
    <name type="scientific">Corynebacterium casei UCMA 3821</name>
    <dbReference type="NCBI Taxonomy" id="1110505"/>
    <lineage>
        <taxon>Bacteria</taxon>
        <taxon>Bacillati</taxon>
        <taxon>Actinomycetota</taxon>
        <taxon>Actinomycetes</taxon>
        <taxon>Mycobacteriales</taxon>
        <taxon>Corynebacteriaceae</taxon>
        <taxon>Corynebacterium</taxon>
    </lineage>
</organism>
<sequence length="218" mass="25149">MPLATPPSEAEMRSVLSSPRFNTYFEACDGDHLRAGQLYSWNASLSAALLVPAHFAEVSTRNAAANILEATYGPEWPWEEAFAISLPSPAKRYSPRRDLQAVRKQYSTTGKAIAELKLAFWSSLFTSRHDVRLWENRISTAFPHSPYEDEKKLRQEVRNKIEDIRLLRNRIAHHEPVFTRNLRKDLQGMKELIEFRSPETKAWVESLEEVSLLLDRRP</sequence>
<evidence type="ECO:0008006" key="3">
    <source>
        <dbReference type="Google" id="ProtNLM"/>
    </source>
</evidence>
<dbReference type="AlphaFoldDB" id="G7HXP8"/>
<dbReference type="RefSeq" id="WP_006822455.1">
    <property type="nucleotide sequence ID" value="NZ_CAFW01000067.1"/>
</dbReference>
<gene>
    <name evidence="1" type="ORF">CCAS_07190</name>
</gene>
<dbReference type="GeneID" id="82878979"/>
<evidence type="ECO:0000313" key="2">
    <source>
        <dbReference type="Proteomes" id="UP000004840"/>
    </source>
</evidence>
<proteinExistence type="predicted"/>
<name>G7HXP8_9CORY</name>
<evidence type="ECO:0000313" key="1">
    <source>
        <dbReference type="EMBL" id="CCE54963.1"/>
    </source>
</evidence>
<comment type="caution">
    <text evidence="1">The sequence shown here is derived from an EMBL/GenBank/DDBJ whole genome shotgun (WGS) entry which is preliminary data.</text>
</comment>